<comment type="caution">
    <text evidence="3">The sequence shown here is derived from an EMBL/GenBank/DDBJ whole genome shotgun (WGS) entry which is preliminary data.</text>
</comment>
<dbReference type="Proteomes" id="UP001281410">
    <property type="component" value="Unassembled WGS sequence"/>
</dbReference>
<dbReference type="CDD" id="cd06222">
    <property type="entry name" value="RNase_H_like"/>
    <property type="match status" value="1"/>
</dbReference>
<name>A0AAE0AH65_9ROSI</name>
<keyword evidence="4" id="KW-1185">Reference proteome</keyword>
<feature type="chain" id="PRO_5042192792" description="RNase H type-1 domain-containing protein" evidence="1">
    <location>
        <begin position="24"/>
        <end position="256"/>
    </location>
</feature>
<sequence>MGFRRIRWKIWKKLLLTFMTSRFLPPTPLQNRLRETLRVWGVGKWNEKLIRECFHYDDAELILGIPLSSNNRSDSFLWHYDMNGFFSVKSAYRIALAAKSEVQASGSRDVSVWWNKIWNIKLHSKASEREEVERAGELLTEFREADTLDIIGKEVVLRATAGKCWAVPPSGCFKLNVDAAMNLYGGRYEVGIVFRDDQGVVVEAAALSFNGVVSVDVAKANAVLKGLLLAEDAGLFPLIVESDALGMINLYKEVCY</sequence>
<dbReference type="InterPro" id="IPR052929">
    <property type="entry name" value="RNase_H-like_EbsB-rel"/>
</dbReference>
<dbReference type="InterPro" id="IPR002156">
    <property type="entry name" value="RNaseH_domain"/>
</dbReference>
<organism evidence="3 4">
    <name type="scientific">Dipteronia sinensis</name>
    <dbReference type="NCBI Taxonomy" id="43782"/>
    <lineage>
        <taxon>Eukaryota</taxon>
        <taxon>Viridiplantae</taxon>
        <taxon>Streptophyta</taxon>
        <taxon>Embryophyta</taxon>
        <taxon>Tracheophyta</taxon>
        <taxon>Spermatophyta</taxon>
        <taxon>Magnoliopsida</taxon>
        <taxon>eudicotyledons</taxon>
        <taxon>Gunneridae</taxon>
        <taxon>Pentapetalae</taxon>
        <taxon>rosids</taxon>
        <taxon>malvids</taxon>
        <taxon>Sapindales</taxon>
        <taxon>Sapindaceae</taxon>
        <taxon>Hippocastanoideae</taxon>
        <taxon>Acereae</taxon>
        <taxon>Dipteronia</taxon>
    </lineage>
</organism>
<protein>
    <recommendedName>
        <fullName evidence="2">RNase H type-1 domain-containing protein</fullName>
    </recommendedName>
</protein>
<dbReference type="PANTHER" id="PTHR47074">
    <property type="entry name" value="BNAC02G40300D PROTEIN"/>
    <property type="match status" value="1"/>
</dbReference>
<accession>A0AAE0AH65</accession>
<dbReference type="EMBL" id="JANJYJ010000004">
    <property type="protein sequence ID" value="KAK3218023.1"/>
    <property type="molecule type" value="Genomic_DNA"/>
</dbReference>
<reference evidence="3" key="1">
    <citation type="journal article" date="2023" name="Plant J.">
        <title>Genome sequences and population genomics provide insights into the demographic history, inbreeding, and mutation load of two 'living fossil' tree species of Dipteronia.</title>
        <authorList>
            <person name="Feng Y."/>
            <person name="Comes H.P."/>
            <person name="Chen J."/>
            <person name="Zhu S."/>
            <person name="Lu R."/>
            <person name="Zhang X."/>
            <person name="Li P."/>
            <person name="Qiu J."/>
            <person name="Olsen K.M."/>
            <person name="Qiu Y."/>
        </authorList>
    </citation>
    <scope>NUCLEOTIDE SEQUENCE</scope>
    <source>
        <strain evidence="3">NBL</strain>
    </source>
</reference>
<dbReference type="InterPro" id="IPR012337">
    <property type="entry name" value="RNaseH-like_sf"/>
</dbReference>
<dbReference type="GO" id="GO:0003676">
    <property type="term" value="F:nucleic acid binding"/>
    <property type="evidence" value="ECO:0007669"/>
    <property type="project" value="InterPro"/>
</dbReference>
<evidence type="ECO:0000259" key="2">
    <source>
        <dbReference type="Pfam" id="PF13456"/>
    </source>
</evidence>
<dbReference type="Pfam" id="PF13456">
    <property type="entry name" value="RVT_3"/>
    <property type="match status" value="1"/>
</dbReference>
<gene>
    <name evidence="3" type="ORF">Dsin_011993</name>
</gene>
<dbReference type="SUPFAM" id="SSF53098">
    <property type="entry name" value="Ribonuclease H-like"/>
    <property type="match status" value="1"/>
</dbReference>
<proteinExistence type="predicted"/>
<dbReference type="AlphaFoldDB" id="A0AAE0AH65"/>
<dbReference type="InterPro" id="IPR044730">
    <property type="entry name" value="RNase_H-like_dom_plant"/>
</dbReference>
<dbReference type="PANTHER" id="PTHR47074:SF11">
    <property type="entry name" value="REVERSE TRANSCRIPTASE-LIKE PROTEIN"/>
    <property type="match status" value="1"/>
</dbReference>
<evidence type="ECO:0000256" key="1">
    <source>
        <dbReference type="SAM" id="SignalP"/>
    </source>
</evidence>
<evidence type="ECO:0000313" key="4">
    <source>
        <dbReference type="Proteomes" id="UP001281410"/>
    </source>
</evidence>
<feature type="signal peptide" evidence="1">
    <location>
        <begin position="1"/>
        <end position="23"/>
    </location>
</feature>
<dbReference type="GO" id="GO:0004523">
    <property type="term" value="F:RNA-DNA hybrid ribonuclease activity"/>
    <property type="evidence" value="ECO:0007669"/>
    <property type="project" value="InterPro"/>
</dbReference>
<evidence type="ECO:0000313" key="3">
    <source>
        <dbReference type="EMBL" id="KAK3218023.1"/>
    </source>
</evidence>
<keyword evidence="1" id="KW-0732">Signal</keyword>
<feature type="domain" description="RNase H type-1" evidence="2">
    <location>
        <begin position="176"/>
        <end position="250"/>
    </location>
</feature>